<feature type="domain" description="CDT1 Geminin-binding" evidence="4">
    <location>
        <begin position="162"/>
        <end position="304"/>
    </location>
</feature>
<feature type="compositionally biased region" description="Basic and acidic residues" evidence="3">
    <location>
        <begin position="97"/>
        <end position="123"/>
    </location>
</feature>
<dbReference type="Gramene" id="AET1Gv20454000.2">
    <property type="protein sequence ID" value="AET1Gv20454000.2"/>
    <property type="gene ID" value="AET1Gv20454000"/>
</dbReference>
<feature type="compositionally biased region" description="Basic and acidic residues" evidence="3">
    <location>
        <begin position="476"/>
        <end position="490"/>
    </location>
</feature>
<dbReference type="AlphaFoldDB" id="A0A452YL38"/>
<dbReference type="GO" id="GO:0000278">
    <property type="term" value="P:mitotic cell cycle"/>
    <property type="evidence" value="ECO:0007669"/>
    <property type="project" value="TreeGrafter"/>
</dbReference>
<dbReference type="GO" id="GO:0003677">
    <property type="term" value="F:DNA binding"/>
    <property type="evidence" value="ECO:0007669"/>
    <property type="project" value="InterPro"/>
</dbReference>
<dbReference type="SMART" id="SM01075">
    <property type="entry name" value="CDT1"/>
    <property type="match status" value="1"/>
</dbReference>
<sequence>FEPCRGIWSLSAASPLLQFPPPKRRTPAAAGRSHGELARPKRRTSLDPRPHGLPDLGSPCLELRMVEGKSVQVDLEKGLNQMHNDSNSTSPATMQKMKPDMDDSGRRTESPTPEKPESGREEIVVSSLETNLLSERYKDRLAEKLLGNEDETDDEDDNEFALPDGSQSPVSNELLEKHKNLLTLFNRMESSMRLLRLRKKMTTFTNIATQVEVLTKRKFLYSHLAQMKHLFPEAIQINRILLHDLKSLCMYADMEITLLKDAVECSNPQESPAIAICEAFRSKLLCFLGSHHKDIDIPEATLPEPFNLREELYLDALHNGHSAEGVLEFSSENGFSNASHFPQSFQKLMSQKSITKVTEKTRLLSDPVEVASLGADDTGGPDRSSNKHVSVPVSTNISDTPSRRSISFCENSTPKQGISNSPSMAETPAMQTPKRPLPTPVAKHETSTRPGSEPRSTNSARRSLIMFSPSKFVESPSDHDPDTSKLDKDGVTSITEPEVTTGKCLFPEEAFTFTVENDNKTNQVSSMNSQEKLDSLRVTFDIVCGISGSTKNSLITKQELFHNILANNLEIEETGEIEEQLHILEDLSPDWISKELRGGEILYRQSPI</sequence>
<feature type="region of interest" description="Disordered" evidence="3">
    <location>
        <begin position="78"/>
        <end position="124"/>
    </location>
</feature>
<dbReference type="PANTHER" id="PTHR28637">
    <property type="entry name" value="DNA REPLICATION FACTOR CDT1"/>
    <property type="match status" value="1"/>
</dbReference>
<evidence type="ECO:0000313" key="5">
    <source>
        <dbReference type="EnsemblPlants" id="AET1Gv20454000.2"/>
    </source>
</evidence>
<dbReference type="InterPro" id="IPR036390">
    <property type="entry name" value="WH_DNA-bd_sf"/>
</dbReference>
<dbReference type="InterPro" id="IPR045173">
    <property type="entry name" value="Cdt1"/>
</dbReference>
<reference evidence="6" key="1">
    <citation type="journal article" date="2014" name="Science">
        <title>Ancient hybridizations among the ancestral genomes of bread wheat.</title>
        <authorList>
            <consortium name="International Wheat Genome Sequencing Consortium,"/>
            <person name="Marcussen T."/>
            <person name="Sandve S.R."/>
            <person name="Heier L."/>
            <person name="Spannagl M."/>
            <person name="Pfeifer M."/>
            <person name="Jakobsen K.S."/>
            <person name="Wulff B.B."/>
            <person name="Steuernagel B."/>
            <person name="Mayer K.F."/>
            <person name="Olsen O.A."/>
        </authorList>
    </citation>
    <scope>NUCLEOTIDE SEQUENCE [LARGE SCALE GENOMIC DNA]</scope>
    <source>
        <strain evidence="6">cv. AL8/78</strain>
    </source>
</reference>
<dbReference type="GO" id="GO:0000076">
    <property type="term" value="P:DNA replication checkpoint signaling"/>
    <property type="evidence" value="ECO:0007669"/>
    <property type="project" value="TreeGrafter"/>
</dbReference>
<feature type="compositionally biased region" description="Polar residues" evidence="3">
    <location>
        <begin position="392"/>
        <end position="424"/>
    </location>
</feature>
<dbReference type="GO" id="GO:0070182">
    <property type="term" value="F:DNA polymerase binding"/>
    <property type="evidence" value="ECO:0007669"/>
    <property type="project" value="TreeGrafter"/>
</dbReference>
<dbReference type="Pfam" id="PF16679">
    <property type="entry name" value="CDT1_C"/>
    <property type="match status" value="1"/>
</dbReference>
<evidence type="ECO:0000259" key="4">
    <source>
        <dbReference type="SMART" id="SM01075"/>
    </source>
</evidence>
<dbReference type="CDD" id="cd08674">
    <property type="entry name" value="Cdt1_m"/>
    <property type="match status" value="1"/>
</dbReference>
<reference evidence="5" key="3">
    <citation type="journal article" date="2017" name="Nature">
        <title>Genome sequence of the progenitor of the wheat D genome Aegilops tauschii.</title>
        <authorList>
            <person name="Luo M.C."/>
            <person name="Gu Y.Q."/>
            <person name="Puiu D."/>
            <person name="Wang H."/>
            <person name="Twardziok S.O."/>
            <person name="Deal K.R."/>
            <person name="Huo N."/>
            <person name="Zhu T."/>
            <person name="Wang L."/>
            <person name="Wang Y."/>
            <person name="McGuire P.E."/>
            <person name="Liu S."/>
            <person name="Long H."/>
            <person name="Ramasamy R.K."/>
            <person name="Rodriguez J.C."/>
            <person name="Van S.L."/>
            <person name="Yuan L."/>
            <person name="Wang Z."/>
            <person name="Xia Z."/>
            <person name="Xiao L."/>
            <person name="Anderson O.D."/>
            <person name="Ouyang S."/>
            <person name="Liang Y."/>
            <person name="Zimin A.V."/>
            <person name="Pertea G."/>
            <person name="Qi P."/>
            <person name="Bennetzen J.L."/>
            <person name="Dai X."/>
            <person name="Dawson M.W."/>
            <person name="Muller H.G."/>
            <person name="Kugler K."/>
            <person name="Rivarola-Duarte L."/>
            <person name="Spannagl M."/>
            <person name="Mayer K.F.X."/>
            <person name="Lu F.H."/>
            <person name="Bevan M.W."/>
            <person name="Leroy P."/>
            <person name="Li P."/>
            <person name="You F.M."/>
            <person name="Sun Q."/>
            <person name="Liu Z."/>
            <person name="Lyons E."/>
            <person name="Wicker T."/>
            <person name="Salzberg S.L."/>
            <person name="Devos K.M."/>
            <person name="Dvorak J."/>
        </authorList>
    </citation>
    <scope>NUCLEOTIDE SEQUENCE [LARGE SCALE GENOMIC DNA]</scope>
    <source>
        <strain evidence="5">cv. AL8/78</strain>
    </source>
</reference>
<protein>
    <recommendedName>
        <fullName evidence="4">CDT1 Geminin-binding domain-containing protein</fullName>
    </recommendedName>
</protein>
<dbReference type="Proteomes" id="UP000015105">
    <property type="component" value="Chromosome 1D"/>
</dbReference>
<dbReference type="InterPro" id="IPR038090">
    <property type="entry name" value="Cdt1_C_WH_dom_sf"/>
</dbReference>
<comment type="similarity">
    <text evidence="1">Belongs to the Cdt1 family.</text>
</comment>
<evidence type="ECO:0000313" key="6">
    <source>
        <dbReference type="Proteomes" id="UP000015105"/>
    </source>
</evidence>
<dbReference type="GO" id="GO:0030174">
    <property type="term" value="P:regulation of DNA-templated DNA replication initiation"/>
    <property type="evidence" value="ECO:0007669"/>
    <property type="project" value="InterPro"/>
</dbReference>
<name>A0A452YL38_AEGTS</name>
<dbReference type="InterPro" id="IPR014939">
    <property type="entry name" value="CDT1_Gemini-bd-like"/>
</dbReference>
<feature type="compositionally biased region" description="Basic and acidic residues" evidence="3">
    <location>
        <begin position="33"/>
        <end position="52"/>
    </location>
</feature>
<evidence type="ECO:0000256" key="2">
    <source>
        <dbReference type="ARBA" id="ARBA00023306"/>
    </source>
</evidence>
<proteinExistence type="inferred from homology"/>
<accession>A0A452YL38</accession>
<dbReference type="PANTHER" id="PTHR28637:SF13">
    <property type="entry name" value="EXPRESSED PROTEIN"/>
    <property type="match status" value="1"/>
</dbReference>
<dbReference type="SUPFAM" id="SSF46785">
    <property type="entry name" value="Winged helix' DNA-binding domain"/>
    <property type="match status" value="1"/>
</dbReference>
<reference evidence="5" key="5">
    <citation type="journal article" date="2021" name="G3 (Bethesda)">
        <title>Aegilops tauschii genome assembly Aet v5.0 features greater sequence contiguity and improved annotation.</title>
        <authorList>
            <person name="Wang L."/>
            <person name="Zhu T."/>
            <person name="Rodriguez J.C."/>
            <person name="Deal K.R."/>
            <person name="Dubcovsky J."/>
            <person name="McGuire P.E."/>
            <person name="Lux T."/>
            <person name="Spannagl M."/>
            <person name="Mayer K.F.X."/>
            <person name="Baldrich P."/>
            <person name="Meyers B.C."/>
            <person name="Huo N."/>
            <person name="Gu Y.Q."/>
            <person name="Zhou H."/>
            <person name="Devos K.M."/>
            <person name="Bennetzen J.L."/>
            <person name="Unver T."/>
            <person name="Budak H."/>
            <person name="Gulick P.J."/>
            <person name="Galiba G."/>
            <person name="Kalapos B."/>
            <person name="Nelson D.R."/>
            <person name="Li P."/>
            <person name="You F.M."/>
            <person name="Luo M.C."/>
            <person name="Dvorak J."/>
        </authorList>
    </citation>
    <scope>NUCLEOTIDE SEQUENCE [LARGE SCALE GENOMIC DNA]</scope>
    <source>
        <strain evidence="5">cv. AL8/78</strain>
    </source>
</reference>
<feature type="region of interest" description="Disordered" evidence="3">
    <location>
        <begin position="471"/>
        <end position="490"/>
    </location>
</feature>
<dbReference type="InterPro" id="IPR032054">
    <property type="entry name" value="Cdt1_C"/>
</dbReference>
<dbReference type="GO" id="GO:0005634">
    <property type="term" value="C:nucleus"/>
    <property type="evidence" value="ECO:0007669"/>
    <property type="project" value="TreeGrafter"/>
</dbReference>
<organism evidence="5 6">
    <name type="scientific">Aegilops tauschii subsp. strangulata</name>
    <name type="common">Goatgrass</name>
    <dbReference type="NCBI Taxonomy" id="200361"/>
    <lineage>
        <taxon>Eukaryota</taxon>
        <taxon>Viridiplantae</taxon>
        <taxon>Streptophyta</taxon>
        <taxon>Embryophyta</taxon>
        <taxon>Tracheophyta</taxon>
        <taxon>Spermatophyta</taxon>
        <taxon>Magnoliopsida</taxon>
        <taxon>Liliopsida</taxon>
        <taxon>Poales</taxon>
        <taxon>Poaceae</taxon>
        <taxon>BOP clade</taxon>
        <taxon>Pooideae</taxon>
        <taxon>Triticodae</taxon>
        <taxon>Triticeae</taxon>
        <taxon>Triticinae</taxon>
        <taxon>Aegilops</taxon>
    </lineage>
</organism>
<dbReference type="Pfam" id="PF08839">
    <property type="entry name" value="CDT1"/>
    <property type="match status" value="1"/>
</dbReference>
<feature type="compositionally biased region" description="Acidic residues" evidence="3">
    <location>
        <begin position="148"/>
        <end position="159"/>
    </location>
</feature>
<reference evidence="5" key="4">
    <citation type="submission" date="2019-03" db="UniProtKB">
        <authorList>
            <consortium name="EnsemblPlants"/>
        </authorList>
    </citation>
    <scope>IDENTIFICATION</scope>
</reference>
<feature type="region of interest" description="Disordered" evidence="3">
    <location>
        <begin position="16"/>
        <end position="60"/>
    </location>
</feature>
<feature type="region of interest" description="Disordered" evidence="3">
    <location>
        <begin position="368"/>
        <end position="462"/>
    </location>
</feature>
<evidence type="ECO:0000256" key="1">
    <source>
        <dbReference type="ARBA" id="ARBA00008356"/>
    </source>
</evidence>
<evidence type="ECO:0000256" key="3">
    <source>
        <dbReference type="SAM" id="MobiDB-lite"/>
    </source>
</evidence>
<dbReference type="STRING" id="200361.A0A452YL38"/>
<keyword evidence="2" id="KW-0131">Cell cycle</keyword>
<dbReference type="GO" id="GO:0071163">
    <property type="term" value="P:DNA replication preinitiation complex assembly"/>
    <property type="evidence" value="ECO:0007669"/>
    <property type="project" value="InterPro"/>
</dbReference>
<keyword evidence="6" id="KW-1185">Reference proteome</keyword>
<dbReference type="Gene3D" id="1.10.10.1420">
    <property type="entry name" value="DNA replication factor Cdt1, C-terminal WH domain"/>
    <property type="match status" value="1"/>
</dbReference>
<dbReference type="EnsemblPlants" id="AET1Gv20454000.2">
    <property type="protein sequence ID" value="AET1Gv20454000.2"/>
    <property type="gene ID" value="AET1Gv20454000"/>
</dbReference>
<feature type="region of interest" description="Disordered" evidence="3">
    <location>
        <begin position="148"/>
        <end position="171"/>
    </location>
</feature>
<feature type="compositionally biased region" description="Polar residues" evidence="3">
    <location>
        <begin position="81"/>
        <end position="93"/>
    </location>
</feature>
<feature type="compositionally biased region" description="Polar residues" evidence="3">
    <location>
        <begin position="448"/>
        <end position="461"/>
    </location>
</feature>
<reference evidence="6" key="2">
    <citation type="journal article" date="2017" name="Nat. Plants">
        <title>The Aegilops tauschii genome reveals multiple impacts of transposons.</title>
        <authorList>
            <person name="Zhao G."/>
            <person name="Zou C."/>
            <person name="Li K."/>
            <person name="Wang K."/>
            <person name="Li T."/>
            <person name="Gao L."/>
            <person name="Zhang X."/>
            <person name="Wang H."/>
            <person name="Yang Z."/>
            <person name="Liu X."/>
            <person name="Jiang W."/>
            <person name="Mao L."/>
            <person name="Kong X."/>
            <person name="Jiao Y."/>
            <person name="Jia J."/>
        </authorList>
    </citation>
    <scope>NUCLEOTIDE SEQUENCE [LARGE SCALE GENOMIC DNA]</scope>
    <source>
        <strain evidence="6">cv. AL8/78</strain>
    </source>
</reference>